<reference evidence="2" key="2">
    <citation type="submission" date="2023-06" db="EMBL/GenBank/DDBJ databases">
        <authorList>
            <person name="Kobayashi Y."/>
            <person name="Kayamori A."/>
            <person name="Aoki K."/>
            <person name="Shiwa Y."/>
            <person name="Fujita N."/>
            <person name="Sugita T."/>
            <person name="Iwasaki W."/>
            <person name="Tanaka N."/>
            <person name="Takashima M."/>
        </authorList>
    </citation>
    <scope>NUCLEOTIDE SEQUENCE</scope>
    <source>
        <strain evidence="2">HIS016</strain>
    </source>
</reference>
<evidence type="ECO:0000256" key="1">
    <source>
        <dbReference type="SAM" id="MobiDB-lite"/>
    </source>
</evidence>
<reference evidence="2" key="1">
    <citation type="journal article" date="2023" name="BMC Genomics">
        <title>Chromosome-level genome assemblies of Cutaneotrichosporon spp. (Trichosporonales, Basidiomycota) reveal imbalanced evolution between nucleotide sequences and chromosome synteny.</title>
        <authorList>
            <person name="Kobayashi Y."/>
            <person name="Kayamori A."/>
            <person name="Aoki K."/>
            <person name="Shiwa Y."/>
            <person name="Matsutani M."/>
            <person name="Fujita N."/>
            <person name="Sugita T."/>
            <person name="Iwasaki W."/>
            <person name="Tanaka N."/>
            <person name="Takashima M."/>
        </authorList>
    </citation>
    <scope>NUCLEOTIDE SEQUENCE</scope>
    <source>
        <strain evidence="2">HIS016</strain>
    </source>
</reference>
<evidence type="ECO:0000313" key="3">
    <source>
        <dbReference type="Proteomes" id="UP001222932"/>
    </source>
</evidence>
<comment type="caution">
    <text evidence="2">The sequence shown here is derived from an EMBL/GenBank/DDBJ whole genome shotgun (WGS) entry which is preliminary data.</text>
</comment>
<feature type="compositionally biased region" description="Polar residues" evidence="1">
    <location>
        <begin position="467"/>
        <end position="478"/>
    </location>
</feature>
<keyword evidence="3" id="KW-1185">Reference proteome</keyword>
<accession>A0AAD3TW32</accession>
<name>A0AAD3TW32_9TREE</name>
<organism evidence="2 3">
    <name type="scientific">Cutaneotrichosporon spelunceum</name>
    <dbReference type="NCBI Taxonomy" id="1672016"/>
    <lineage>
        <taxon>Eukaryota</taxon>
        <taxon>Fungi</taxon>
        <taxon>Dikarya</taxon>
        <taxon>Basidiomycota</taxon>
        <taxon>Agaricomycotina</taxon>
        <taxon>Tremellomycetes</taxon>
        <taxon>Trichosporonales</taxon>
        <taxon>Trichosporonaceae</taxon>
        <taxon>Cutaneotrichosporon</taxon>
    </lineage>
</organism>
<dbReference type="AlphaFoldDB" id="A0AAD3TW32"/>
<proteinExistence type="predicted"/>
<protein>
    <recommendedName>
        <fullName evidence="4">Transcription factor domain-containing protein</fullName>
    </recommendedName>
</protein>
<dbReference type="Proteomes" id="UP001222932">
    <property type="component" value="Unassembled WGS sequence"/>
</dbReference>
<sequence>MTHPRSLDEYEGYFPRFLPISLMREFHRQALESYQPPPIRDPPPDSILDDLVSEELAQQAAAWCSERVPLWVPFTPPLMELRRLRQSVGGASASLLYLEAVQYLAAAEFNVIPHPLSDPLYTFVRSCRADLFLKPTDIHAPQVLLFAATFVGLNESWSDSLNPPAAEMAALALRSSKAVGLQGRITRVLAATHVAVGYLGEDQNYFARYSSLELPTMAELVALQAQVENAKLTPAQQTGCLAVILRCRLWVLFTRCITLCAESEHEEEHTRLASVDDARAKWTNACLALDAERTSLLDHCPSLLAWLELEHAALDQVLSGVALQLSLGWGFSPQFFHDVIKKIAGSVHLQAFIQIHGPTLAETAECVLASTSNLLRDELYPTALTCTYAVRAFVTGLEVHAGCFKLWGIPPPREVVWKSVMRGAADTIRRLKGGGMVVCISNAVAAAARETIPRWKAQVVSRPHQPSGPQRPTLNAASDTKPDLAAYGSSGVNGEGPGDHAMVSSFAEWIAGIDWNQLSTEAVTPMSFGSGGSTSGY</sequence>
<feature type="region of interest" description="Disordered" evidence="1">
    <location>
        <begin position="458"/>
        <end position="480"/>
    </location>
</feature>
<evidence type="ECO:0000313" key="2">
    <source>
        <dbReference type="EMBL" id="GMK57462.1"/>
    </source>
</evidence>
<dbReference type="EMBL" id="BTCM01000004">
    <property type="protein sequence ID" value="GMK57462.1"/>
    <property type="molecule type" value="Genomic_DNA"/>
</dbReference>
<gene>
    <name evidence="2" type="ORF">CspeluHIS016_0402960</name>
</gene>
<evidence type="ECO:0008006" key="4">
    <source>
        <dbReference type="Google" id="ProtNLM"/>
    </source>
</evidence>